<dbReference type="Proteomes" id="UP000278807">
    <property type="component" value="Unassembled WGS sequence"/>
</dbReference>
<dbReference type="EMBL" id="UZAE01000506">
    <property type="protein sequence ID" value="VDN97197.1"/>
    <property type="molecule type" value="Genomic_DNA"/>
</dbReference>
<dbReference type="WBParaSite" id="HNAJ_0000134201-mRNA-1">
    <property type="protein sequence ID" value="HNAJ_0000134201-mRNA-1"/>
    <property type="gene ID" value="HNAJ_0000134201"/>
</dbReference>
<dbReference type="WBParaSite" id="HNAJ_0000133901-mRNA-1">
    <property type="protein sequence ID" value="HNAJ_0000133901-mRNA-1"/>
    <property type="gene ID" value="HNAJ_0000133901"/>
</dbReference>
<protein>
    <submittedName>
        <fullName evidence="2 5">Uncharacterized protein</fullName>
    </submittedName>
</protein>
<dbReference type="EMBL" id="UZAE01000509">
    <property type="protein sequence ID" value="VDN97200.1"/>
    <property type="molecule type" value="Genomic_DNA"/>
</dbReference>
<evidence type="ECO:0000313" key="2">
    <source>
        <dbReference type="EMBL" id="VDN97197.1"/>
    </source>
</evidence>
<name>A0A0R3T2Y7_RODNA</name>
<evidence type="ECO:0000313" key="4">
    <source>
        <dbReference type="Proteomes" id="UP000278807"/>
    </source>
</evidence>
<dbReference type="OrthoDB" id="6311108at2759"/>
<gene>
    <name evidence="2" type="ORF">HNAJ_LOCUS1338</name>
    <name evidence="3" type="ORF">HNAJ_LOCUS1341</name>
</gene>
<dbReference type="AlphaFoldDB" id="A0A0R3T2Y7"/>
<feature type="region of interest" description="Disordered" evidence="1">
    <location>
        <begin position="51"/>
        <end position="71"/>
    </location>
</feature>
<reference evidence="2 4" key="2">
    <citation type="submission" date="2018-11" db="EMBL/GenBank/DDBJ databases">
        <authorList>
            <consortium name="Pathogen Informatics"/>
        </authorList>
    </citation>
    <scope>NUCLEOTIDE SEQUENCE [LARGE SCALE GENOMIC DNA]</scope>
</reference>
<keyword evidence="4" id="KW-1185">Reference proteome</keyword>
<organism evidence="5">
    <name type="scientific">Rodentolepis nana</name>
    <name type="common">Dwarf tapeworm</name>
    <name type="synonym">Hymenolepis nana</name>
    <dbReference type="NCBI Taxonomy" id="102285"/>
    <lineage>
        <taxon>Eukaryota</taxon>
        <taxon>Metazoa</taxon>
        <taxon>Spiralia</taxon>
        <taxon>Lophotrochozoa</taxon>
        <taxon>Platyhelminthes</taxon>
        <taxon>Cestoda</taxon>
        <taxon>Eucestoda</taxon>
        <taxon>Cyclophyllidea</taxon>
        <taxon>Hymenolepididae</taxon>
        <taxon>Rodentolepis</taxon>
    </lineage>
</organism>
<evidence type="ECO:0000256" key="1">
    <source>
        <dbReference type="SAM" id="MobiDB-lite"/>
    </source>
</evidence>
<accession>A0A0R3T2Y7</accession>
<evidence type="ECO:0000313" key="6">
    <source>
        <dbReference type="WBParaSite" id="HNAJ_0000134201-mRNA-1"/>
    </source>
</evidence>
<feature type="compositionally biased region" description="Low complexity" evidence="1">
    <location>
        <begin position="58"/>
        <end position="71"/>
    </location>
</feature>
<evidence type="ECO:0000313" key="3">
    <source>
        <dbReference type="EMBL" id="VDN97200.1"/>
    </source>
</evidence>
<evidence type="ECO:0000313" key="5">
    <source>
        <dbReference type="WBParaSite" id="HNAJ_0000133901-mRNA-1"/>
    </source>
</evidence>
<proteinExistence type="predicted"/>
<reference evidence="5 6" key="1">
    <citation type="submission" date="2017-02" db="UniProtKB">
        <authorList>
            <consortium name="WormBaseParasite"/>
        </authorList>
    </citation>
    <scope>IDENTIFICATION</scope>
</reference>
<sequence>MLLEHCRTAPLIPQPAPALHASNSTGDLFDSGGGFPNYSSSSINNHRAASTIAPPFMSPSSNSLTSNSSSTWNSNNVGLKVFDPMAKSLGNTTPIATNNGPVAGGARALASHFETRAAPPSGPPIPPRPLMDYGDLFCLTVL</sequence>